<evidence type="ECO:0000256" key="8">
    <source>
        <dbReference type="ARBA" id="ARBA00023235"/>
    </source>
</evidence>
<evidence type="ECO:0000256" key="5">
    <source>
        <dbReference type="ARBA" id="ARBA00022490"/>
    </source>
</evidence>
<dbReference type="GO" id="GO:0000162">
    <property type="term" value="P:L-tryptophan biosynthetic process"/>
    <property type="evidence" value="ECO:0007669"/>
    <property type="project" value="TreeGrafter"/>
</dbReference>
<accession>A0A0D6MHR5</accession>
<dbReference type="UniPathway" id="UPA00031">
    <property type="reaction ID" value="UER00009"/>
</dbReference>
<comment type="caution">
    <text evidence="14">The sequence shown here is derived from an EMBL/GenBank/DDBJ whole genome shotgun (WGS) entry which is preliminary data.</text>
</comment>
<dbReference type="PANTHER" id="PTHR43090:SF2">
    <property type="entry name" value="1-(5-PHOSPHORIBOSYL)-5-[(5-PHOSPHORIBOSYLAMINO)METHYLIDENEAMINO] IMIDAZOLE-4-CARBOXAMIDE ISOMERASE"/>
    <property type="match status" value="1"/>
</dbReference>
<dbReference type="SUPFAM" id="SSF55729">
    <property type="entry name" value="Acyl-CoA N-acyltransferases (Nat)"/>
    <property type="match status" value="1"/>
</dbReference>
<dbReference type="OrthoDB" id="9807749at2"/>
<dbReference type="PROSITE" id="PS51186">
    <property type="entry name" value="GNAT"/>
    <property type="match status" value="1"/>
</dbReference>
<gene>
    <name evidence="9" type="primary">hisA</name>
    <name evidence="14" type="ORF">Tasa_007_039</name>
</gene>
<feature type="active site" description="Proton donor" evidence="9">
    <location>
        <position position="340"/>
    </location>
</feature>
<comment type="subcellular location">
    <subcellularLocation>
        <location evidence="2 9 11">Cytoplasm</location>
    </subcellularLocation>
</comment>
<dbReference type="HAMAP" id="MF_01014">
    <property type="entry name" value="HisA"/>
    <property type="match status" value="1"/>
</dbReference>
<dbReference type="Gene3D" id="3.20.20.70">
    <property type="entry name" value="Aldolase class I"/>
    <property type="match status" value="1"/>
</dbReference>
<evidence type="ECO:0000256" key="9">
    <source>
        <dbReference type="HAMAP-Rule" id="MF_01014"/>
    </source>
</evidence>
<dbReference type="Gene3D" id="3.40.630.30">
    <property type="match status" value="1"/>
</dbReference>
<dbReference type="InterPro" id="IPR006063">
    <property type="entry name" value="HisA_bact_arch"/>
</dbReference>
<name>A0A0D6MHR5_9PROT</name>
<comment type="pathway">
    <text evidence="3 9 11">Amino-acid biosynthesis; L-histidine biosynthesis; L-histidine from 5-phospho-alpha-D-ribose 1-diphosphate: step 4/9.</text>
</comment>
<protein>
    <recommendedName>
        <fullName evidence="9 11">1-(5-phosphoribosyl)-5-[(5-phosphoribosylamino)methylideneamino] imidazole-4-carboxamide isomerase</fullName>
        <ecNumber evidence="9 11">5.3.1.16</ecNumber>
    </recommendedName>
    <alternativeName>
        <fullName evidence="9">Phosphoribosylformimino-5-aminoimidazole carboxamide ribotide isomerase</fullName>
    </alternativeName>
</protein>
<dbReference type="InterPro" id="IPR023016">
    <property type="entry name" value="HisA/PriA"/>
</dbReference>
<evidence type="ECO:0000256" key="1">
    <source>
        <dbReference type="ARBA" id="ARBA00000901"/>
    </source>
</evidence>
<dbReference type="GO" id="GO:0000105">
    <property type="term" value="P:L-histidine biosynthetic process"/>
    <property type="evidence" value="ECO:0007669"/>
    <property type="project" value="UniProtKB-UniRule"/>
</dbReference>
<feature type="active site" description="Proton acceptor" evidence="9">
    <location>
        <position position="219"/>
    </location>
</feature>
<dbReference type="RefSeq" id="WP_048846926.1">
    <property type="nucleotide sequence ID" value="NZ_BALE01000007.1"/>
</dbReference>
<evidence type="ECO:0000313" key="15">
    <source>
        <dbReference type="Proteomes" id="UP000032679"/>
    </source>
</evidence>
<evidence type="ECO:0000256" key="6">
    <source>
        <dbReference type="ARBA" id="ARBA00022605"/>
    </source>
</evidence>
<dbReference type="InterPro" id="IPR016181">
    <property type="entry name" value="Acyl_CoA_acyltransferase"/>
</dbReference>
<dbReference type="InterPro" id="IPR013785">
    <property type="entry name" value="Aldolase_TIM"/>
</dbReference>
<keyword evidence="5 9" id="KW-0963">Cytoplasm</keyword>
<keyword evidence="8 9" id="KW-0413">Isomerase</keyword>
<evidence type="ECO:0000256" key="7">
    <source>
        <dbReference type="ARBA" id="ARBA00023102"/>
    </source>
</evidence>
<evidence type="ECO:0000256" key="11">
    <source>
        <dbReference type="RuleBase" id="RU003658"/>
    </source>
</evidence>
<dbReference type="EC" id="5.3.1.16" evidence="9 11"/>
<feature type="region of interest" description="Disordered" evidence="12">
    <location>
        <begin position="185"/>
        <end position="206"/>
    </location>
</feature>
<keyword evidence="7 9" id="KW-0368">Histidine biosynthesis</keyword>
<dbReference type="AlphaFoldDB" id="A0A0D6MHR5"/>
<organism evidence="14 15">
    <name type="scientific">Tanticharoenia sakaeratensis NBRC 103193</name>
    <dbReference type="NCBI Taxonomy" id="1231623"/>
    <lineage>
        <taxon>Bacteria</taxon>
        <taxon>Pseudomonadati</taxon>
        <taxon>Pseudomonadota</taxon>
        <taxon>Alphaproteobacteria</taxon>
        <taxon>Acetobacterales</taxon>
        <taxon>Acetobacteraceae</taxon>
        <taxon>Tanticharoenia</taxon>
    </lineage>
</organism>
<keyword evidence="15" id="KW-1185">Reference proteome</keyword>
<dbReference type="NCBIfam" id="TIGR00007">
    <property type="entry name" value="1-(5-phosphoribosyl)-5-[(5-phosphoribosylamino)methylideneamino]imidazole-4-carboxamide isomerase"/>
    <property type="match status" value="1"/>
</dbReference>
<dbReference type="Proteomes" id="UP000032679">
    <property type="component" value="Unassembled WGS sequence"/>
</dbReference>
<keyword evidence="6 9" id="KW-0028">Amino-acid biosynthesis</keyword>
<dbReference type="PANTHER" id="PTHR43090">
    <property type="entry name" value="1-(5-PHOSPHORIBOSYL)-5-[(5-PHOSPHORIBOSYLAMINO)METHYLIDENEAMINO] IMIDAZOLE-4-CARBOXAMIDE ISOMERASE"/>
    <property type="match status" value="1"/>
</dbReference>
<dbReference type="CDD" id="cd04732">
    <property type="entry name" value="HisA"/>
    <property type="match status" value="1"/>
</dbReference>
<evidence type="ECO:0000256" key="12">
    <source>
        <dbReference type="SAM" id="MobiDB-lite"/>
    </source>
</evidence>
<dbReference type="FunFam" id="3.20.20.70:FF:000009">
    <property type="entry name" value="1-(5-phosphoribosyl)-5-[(5-phosphoribosylamino)methylideneamino] imidazole-4-carboxamide isomerase"/>
    <property type="match status" value="1"/>
</dbReference>
<dbReference type="GO" id="GO:0016747">
    <property type="term" value="F:acyltransferase activity, transferring groups other than amino-acyl groups"/>
    <property type="evidence" value="ECO:0007669"/>
    <property type="project" value="InterPro"/>
</dbReference>
<dbReference type="GO" id="GO:0005737">
    <property type="term" value="C:cytoplasm"/>
    <property type="evidence" value="ECO:0007669"/>
    <property type="project" value="UniProtKB-SubCell"/>
</dbReference>
<dbReference type="InterPro" id="IPR000182">
    <property type="entry name" value="GNAT_dom"/>
</dbReference>
<dbReference type="InterPro" id="IPR044524">
    <property type="entry name" value="Isoase_HisA-like"/>
</dbReference>
<evidence type="ECO:0000259" key="13">
    <source>
        <dbReference type="PROSITE" id="PS51186"/>
    </source>
</evidence>
<comment type="catalytic activity">
    <reaction evidence="1 9 11">
        <text>1-(5-phospho-beta-D-ribosyl)-5-[(5-phospho-beta-D-ribosylamino)methylideneamino]imidazole-4-carboxamide = 5-[(5-phospho-1-deoxy-D-ribulos-1-ylimino)methylamino]-1-(5-phospho-beta-D-ribosyl)imidazole-4-carboxamide</text>
        <dbReference type="Rhea" id="RHEA:15469"/>
        <dbReference type="ChEBI" id="CHEBI:58435"/>
        <dbReference type="ChEBI" id="CHEBI:58525"/>
        <dbReference type="EC" id="5.3.1.16"/>
    </reaction>
</comment>
<dbReference type="STRING" id="1231623.Tasa_007_039"/>
<feature type="domain" description="N-acetyltransferase" evidence="13">
    <location>
        <begin position="17"/>
        <end position="182"/>
    </location>
</feature>
<sequence>MSTDARRAAPQGRLTAERVNRLNDDDLSALCEATTAAILDGGGFGWLHPPPRQELERYLRGLLLVPERSLFVARLDGAIVGAAQIARPPRSNEAQAMTAQLTGFYVAPYARRRGAARVLAEAVLRSARHLGCKVLNCDVRETQTAALSLFRSLGFEHWGTHPYYARAEGRTVRGLFLTLPLGDTPAKTTASPSAAVRPEPVEPDRQPMTASLTLYPAIDLKDGACVRLRRGEMEDATRYSDDPGAQARAFVDAGCERLHVVDLNGAFAGRSTNASAIEAILANARVPVQLGGGIRNMAAIERWLTAGVDRVILGSVAVKDPDLVRQAARAFPGRIVAGIDARQGRVATEGWAEISELDATELARRMEDAGVAAIIFTEITRDGMLEGLDIPQTAALARAVSIPVIASGGVGELSHLQALRDAAKDAPGISGVIVGRALYDGRVSLADALRVLR</sequence>
<dbReference type="InterPro" id="IPR006062">
    <property type="entry name" value="His_biosynth"/>
</dbReference>
<dbReference type="Pfam" id="PF00583">
    <property type="entry name" value="Acetyltransf_1"/>
    <property type="match status" value="1"/>
</dbReference>
<evidence type="ECO:0000256" key="2">
    <source>
        <dbReference type="ARBA" id="ARBA00004496"/>
    </source>
</evidence>
<evidence type="ECO:0000256" key="3">
    <source>
        <dbReference type="ARBA" id="ARBA00005133"/>
    </source>
</evidence>
<evidence type="ECO:0000256" key="10">
    <source>
        <dbReference type="RuleBase" id="RU003657"/>
    </source>
</evidence>
<proteinExistence type="inferred from homology"/>
<dbReference type="GO" id="GO:0003949">
    <property type="term" value="F:1-(5-phosphoribosyl)-5-[(5-phosphoribosylamino)methylideneamino]imidazole-4-carboxamide isomerase activity"/>
    <property type="evidence" value="ECO:0007669"/>
    <property type="project" value="UniProtKB-UniRule"/>
</dbReference>
<dbReference type="Pfam" id="PF00977">
    <property type="entry name" value="His_biosynth"/>
    <property type="match status" value="1"/>
</dbReference>
<evidence type="ECO:0000313" key="14">
    <source>
        <dbReference type="EMBL" id="GAN53194.1"/>
    </source>
</evidence>
<dbReference type="EMBL" id="BALE01000007">
    <property type="protein sequence ID" value="GAN53194.1"/>
    <property type="molecule type" value="Genomic_DNA"/>
</dbReference>
<dbReference type="InterPro" id="IPR011060">
    <property type="entry name" value="RibuloseP-bd_barrel"/>
</dbReference>
<dbReference type="SUPFAM" id="SSF51366">
    <property type="entry name" value="Ribulose-phoshate binding barrel"/>
    <property type="match status" value="1"/>
</dbReference>
<evidence type="ECO:0000256" key="4">
    <source>
        <dbReference type="ARBA" id="ARBA00009667"/>
    </source>
</evidence>
<reference evidence="14 15" key="1">
    <citation type="submission" date="2012-10" db="EMBL/GenBank/DDBJ databases">
        <title>Genome sequencing of Tanticharoenia sakaeratensis NBRC 103193.</title>
        <authorList>
            <person name="Azuma Y."/>
            <person name="Hadano H."/>
            <person name="Hirakawa H."/>
            <person name="Matsushita K."/>
        </authorList>
    </citation>
    <scope>NUCLEOTIDE SEQUENCE [LARGE SCALE GENOMIC DNA]</scope>
    <source>
        <strain evidence="14 15">NBRC 103193</strain>
    </source>
</reference>
<dbReference type="CDD" id="cd04301">
    <property type="entry name" value="NAT_SF"/>
    <property type="match status" value="1"/>
</dbReference>
<comment type="similarity">
    <text evidence="4 9 10">Belongs to the HisA/HisF family.</text>
</comment>
<feature type="compositionally biased region" description="Low complexity" evidence="12">
    <location>
        <begin position="185"/>
        <end position="195"/>
    </location>
</feature>